<dbReference type="EMBL" id="JABJVM010000005">
    <property type="protein sequence ID" value="MBA3926130.1"/>
    <property type="molecule type" value="Genomic_DNA"/>
</dbReference>
<gene>
    <name evidence="1" type="ORF">HPK16_07225</name>
</gene>
<comment type="caution">
    <text evidence="1">The sequence shown here is derived from an EMBL/GenBank/DDBJ whole genome shotgun (WGS) entry which is preliminary data.</text>
</comment>
<dbReference type="RefSeq" id="WP_181676325.1">
    <property type="nucleotide sequence ID" value="NZ_JABJVM010000005.1"/>
</dbReference>
<protein>
    <submittedName>
        <fullName evidence="1">Uncharacterized protein</fullName>
    </submittedName>
</protein>
<accession>A0A7W1YFW4</accession>
<reference evidence="1 2" key="1">
    <citation type="submission" date="2020-08" db="EMBL/GenBank/DDBJ databases">
        <title>Listeria ohnekaius sp. nov. and Listeria portnoyii sp. nov. isolated from non-agricultural and natural environments.</title>
        <authorList>
            <person name="Weller D."/>
            <person name="Belias A.M."/>
            <person name="Liao J."/>
            <person name="Guo S."/>
            <person name="Orsi R.H."/>
            <person name="Wiedmann M."/>
        </authorList>
    </citation>
    <scope>NUCLEOTIDE SEQUENCE [LARGE SCALE GENOMIC DNA]</scope>
    <source>
        <strain evidence="1 2">FSL W9-0585</strain>
    </source>
</reference>
<name>A0A7W1YFW4_9LIST</name>
<dbReference type="Proteomes" id="UP000548787">
    <property type="component" value="Unassembled WGS sequence"/>
</dbReference>
<dbReference type="AlphaFoldDB" id="A0A7W1YFW4"/>
<keyword evidence="2" id="KW-1185">Reference proteome</keyword>
<organism evidence="1 2">
    <name type="scientific">Listeria rustica</name>
    <dbReference type="NCBI Taxonomy" id="2713503"/>
    <lineage>
        <taxon>Bacteria</taxon>
        <taxon>Bacillati</taxon>
        <taxon>Bacillota</taxon>
        <taxon>Bacilli</taxon>
        <taxon>Bacillales</taxon>
        <taxon>Listeriaceae</taxon>
        <taxon>Listeria</taxon>
    </lineage>
</organism>
<sequence>MGRKVKVVLFFASMLFMMLIVKGNVVSADEGPWVEKSMGYVPMGSYVHLDDPVTENSTNITGYVSANYGEDRKGFYVHLYASGGQLISTAITETDEGRFDLRLHTKLIGTDAFTIVVKDHLDALSTVRGIEGNLRGEVRVDDPNFFQSDTYHQIKVELPVKVSKDMVRVRASRYVFYGSSVRFSLYVNGQLIAENTYPYFDENIMGSDILYTGMQVATFNIKNTPVKIKKGDVYKITEGSIYGSREDDEEYVMGFVRE</sequence>
<evidence type="ECO:0000313" key="2">
    <source>
        <dbReference type="Proteomes" id="UP000548787"/>
    </source>
</evidence>
<proteinExistence type="predicted"/>
<evidence type="ECO:0000313" key="1">
    <source>
        <dbReference type="EMBL" id="MBA3926130.1"/>
    </source>
</evidence>